<evidence type="ECO:0000256" key="3">
    <source>
        <dbReference type="ARBA" id="ARBA00012453"/>
    </source>
</evidence>
<dbReference type="Gene3D" id="3.90.79.10">
    <property type="entry name" value="Nucleoside Triphosphate Pyrophosphohydrolase"/>
    <property type="match status" value="1"/>
</dbReference>
<evidence type="ECO:0000256" key="7">
    <source>
        <dbReference type="ARBA" id="ARBA00022842"/>
    </source>
</evidence>
<reference evidence="16 17" key="1">
    <citation type="submission" date="2018-11" db="EMBL/GenBank/DDBJ databases">
        <title>Genomic Encyclopedia of Type Strains, Phase IV (KMG-IV): sequencing the most valuable type-strain genomes for metagenomic binning, comparative biology and taxonomic classification.</title>
        <authorList>
            <person name="Goeker M."/>
        </authorList>
    </citation>
    <scope>NUCLEOTIDE SEQUENCE [LARGE SCALE GENOMIC DNA]</scope>
    <source>
        <strain evidence="16 17">DSM 104731</strain>
    </source>
</reference>
<dbReference type="GO" id="GO:0006753">
    <property type="term" value="P:nucleoside phosphate metabolic process"/>
    <property type="evidence" value="ECO:0007669"/>
    <property type="project" value="TreeGrafter"/>
</dbReference>
<feature type="binding site" evidence="13">
    <location>
        <position position="196"/>
    </location>
    <ligand>
        <name>Mg(2+)</name>
        <dbReference type="ChEBI" id="CHEBI:18420"/>
        <label>1</label>
    </ligand>
</feature>
<dbReference type="SUPFAM" id="SSF55811">
    <property type="entry name" value="Nudix"/>
    <property type="match status" value="1"/>
</dbReference>
<evidence type="ECO:0000256" key="14">
    <source>
        <dbReference type="PIRSR" id="PIRSR604385-3"/>
    </source>
</evidence>
<dbReference type="Pfam" id="PF00293">
    <property type="entry name" value="NUDIX"/>
    <property type="match status" value="1"/>
</dbReference>
<dbReference type="Proteomes" id="UP000269689">
    <property type="component" value="Unassembled WGS sequence"/>
</dbReference>
<comment type="cofactor">
    <cofactor evidence="1 13">
        <name>Mg(2+)</name>
        <dbReference type="ChEBI" id="CHEBI:18420"/>
    </cofactor>
</comment>
<comment type="similarity">
    <text evidence="2">Belongs to the Nudix hydrolase family. NudF subfamily.</text>
</comment>
<dbReference type="OrthoDB" id="5292471at2"/>
<dbReference type="GO" id="GO:0005829">
    <property type="term" value="C:cytosol"/>
    <property type="evidence" value="ECO:0007669"/>
    <property type="project" value="TreeGrafter"/>
</dbReference>
<keyword evidence="17" id="KW-1185">Reference proteome</keyword>
<feature type="binding site" evidence="13">
    <location>
        <position position="192"/>
    </location>
    <ligand>
        <name>Mg(2+)</name>
        <dbReference type="ChEBI" id="CHEBI:18420"/>
        <label>1</label>
    </ligand>
</feature>
<feature type="short sequence motif" description="Nudix box" evidence="14">
    <location>
        <begin position="177"/>
        <end position="199"/>
    </location>
</feature>
<feature type="binding site" evidence="13">
    <location>
        <position position="176"/>
    </location>
    <ligand>
        <name>Mg(2+)</name>
        <dbReference type="ChEBI" id="CHEBI:18420"/>
        <label>1</label>
    </ligand>
</feature>
<dbReference type="NCBIfam" id="TIGR00052">
    <property type="entry name" value="nudix-type nucleoside diphosphatase, YffH/AdpP family"/>
    <property type="match status" value="1"/>
</dbReference>
<evidence type="ECO:0000256" key="10">
    <source>
        <dbReference type="ARBA" id="ARBA00030308"/>
    </source>
</evidence>
<keyword evidence="6" id="KW-0378">Hydrolase</keyword>
<feature type="domain" description="Nudix hydrolase" evidence="15">
    <location>
        <begin position="134"/>
        <end position="274"/>
    </location>
</feature>
<evidence type="ECO:0000256" key="5">
    <source>
        <dbReference type="ARBA" id="ARBA00022723"/>
    </source>
</evidence>
<evidence type="ECO:0000256" key="11">
    <source>
        <dbReference type="ARBA" id="ARBA00033056"/>
    </source>
</evidence>
<evidence type="ECO:0000313" key="16">
    <source>
        <dbReference type="EMBL" id="RPE71560.1"/>
    </source>
</evidence>
<dbReference type="GO" id="GO:0046872">
    <property type="term" value="F:metal ion binding"/>
    <property type="evidence" value="ECO:0007669"/>
    <property type="project" value="UniProtKB-KW"/>
</dbReference>
<dbReference type="GO" id="GO:0019144">
    <property type="term" value="F:ADP-sugar diphosphatase activity"/>
    <property type="evidence" value="ECO:0007669"/>
    <property type="project" value="TreeGrafter"/>
</dbReference>
<evidence type="ECO:0000256" key="2">
    <source>
        <dbReference type="ARBA" id="ARBA00007482"/>
    </source>
</evidence>
<dbReference type="EMBL" id="RKQK01000001">
    <property type="protein sequence ID" value="RPE71560.1"/>
    <property type="molecule type" value="Genomic_DNA"/>
</dbReference>
<dbReference type="EC" id="3.6.1.13" evidence="3"/>
<sequence>MVMTSVFTALADRFSDDELTYLETVLAGPEPFLTPEFIKEAAHEILLYRAFEPAEQVAKRRHVICVRADTRLRAKAGRALGQGGVRRSQFSAQDVKVTGRQMPYSKFFGLEDIQFSHPKYTGGYSDTVDRATFVMADAVTVLPYDPKRQRVLVVEQFRAAPYVRGDQKPWILEPIAGRIDPGETPESTAHREAIEEANITFSKLHCVSGYYPSPGAATEYIWSYVGIADLPDDCVGVSGLETEDEDIASQLISVDDFLDLADQGALDTGPLMVTALWLARHKDRL</sequence>
<dbReference type="InterPro" id="IPR004385">
    <property type="entry name" value="NDP_pyrophosphatase"/>
</dbReference>
<dbReference type="CDD" id="cd24155">
    <property type="entry name" value="NUDIX_ADPRase"/>
    <property type="match status" value="1"/>
</dbReference>
<evidence type="ECO:0000313" key="17">
    <source>
        <dbReference type="Proteomes" id="UP000269689"/>
    </source>
</evidence>
<name>A0A3N4VCK2_9RHOB</name>
<dbReference type="InterPro" id="IPR015797">
    <property type="entry name" value="NUDIX_hydrolase-like_dom_sf"/>
</dbReference>
<dbReference type="GO" id="GO:0047631">
    <property type="term" value="F:ADP-ribose diphosphatase activity"/>
    <property type="evidence" value="ECO:0007669"/>
    <property type="project" value="UniProtKB-EC"/>
</dbReference>
<gene>
    <name evidence="16" type="ORF">EDD53_0681</name>
</gene>
<proteinExistence type="inferred from homology"/>
<evidence type="ECO:0000256" key="9">
    <source>
        <dbReference type="ARBA" id="ARBA00030162"/>
    </source>
</evidence>
<keyword evidence="7 13" id="KW-0460">Magnesium</keyword>
<dbReference type="InterPro" id="IPR000086">
    <property type="entry name" value="NUDIX_hydrolase_dom"/>
</dbReference>
<dbReference type="PROSITE" id="PS00893">
    <property type="entry name" value="NUDIX_BOX"/>
    <property type="match status" value="1"/>
</dbReference>
<dbReference type="PANTHER" id="PTHR11839">
    <property type="entry name" value="UDP/ADP-SUGAR PYROPHOSPHATASE"/>
    <property type="match status" value="1"/>
</dbReference>
<evidence type="ECO:0000256" key="8">
    <source>
        <dbReference type="ARBA" id="ARBA00025164"/>
    </source>
</evidence>
<evidence type="ECO:0000256" key="12">
    <source>
        <dbReference type="ARBA" id="ARBA00049546"/>
    </source>
</evidence>
<organism evidence="16 17">
    <name type="scientific">Pacificibacter maritimus</name>
    <dbReference type="NCBI Taxonomy" id="762213"/>
    <lineage>
        <taxon>Bacteria</taxon>
        <taxon>Pseudomonadati</taxon>
        <taxon>Pseudomonadota</taxon>
        <taxon>Alphaproteobacteria</taxon>
        <taxon>Rhodobacterales</taxon>
        <taxon>Roseobacteraceae</taxon>
        <taxon>Pacificibacter</taxon>
    </lineage>
</organism>
<dbReference type="PANTHER" id="PTHR11839:SF5">
    <property type="entry name" value="ADP-RIBOSE PYROPHOSPHATASE"/>
    <property type="match status" value="1"/>
</dbReference>
<dbReference type="PROSITE" id="PS51462">
    <property type="entry name" value="NUDIX"/>
    <property type="match status" value="1"/>
</dbReference>
<comment type="catalytic activity">
    <reaction evidence="12">
        <text>ADP-D-ribose + H2O = D-ribose 5-phosphate + AMP + 2 H(+)</text>
        <dbReference type="Rhea" id="RHEA:10412"/>
        <dbReference type="ChEBI" id="CHEBI:15377"/>
        <dbReference type="ChEBI" id="CHEBI:15378"/>
        <dbReference type="ChEBI" id="CHEBI:57967"/>
        <dbReference type="ChEBI" id="CHEBI:78346"/>
        <dbReference type="ChEBI" id="CHEBI:456215"/>
        <dbReference type="EC" id="3.6.1.13"/>
    </reaction>
</comment>
<dbReference type="GO" id="GO:0019693">
    <property type="term" value="P:ribose phosphate metabolic process"/>
    <property type="evidence" value="ECO:0007669"/>
    <property type="project" value="TreeGrafter"/>
</dbReference>
<comment type="function">
    <text evidence="8">Acts on ADP-mannose and ADP-glucose as well as ADP-ribose. Prevents glycogen biosynthesis. The reaction catalyzed by this enzyme is a limiting step of the gluconeogenic process.</text>
</comment>
<evidence type="ECO:0000259" key="15">
    <source>
        <dbReference type="PROSITE" id="PS51462"/>
    </source>
</evidence>
<feature type="binding site" evidence="13">
    <location>
        <position position="245"/>
    </location>
    <ligand>
        <name>Mg(2+)</name>
        <dbReference type="ChEBI" id="CHEBI:18420"/>
        <label>1</label>
    </ligand>
</feature>
<evidence type="ECO:0000256" key="13">
    <source>
        <dbReference type="PIRSR" id="PIRSR604385-2"/>
    </source>
</evidence>
<evidence type="ECO:0000256" key="4">
    <source>
        <dbReference type="ARBA" id="ARBA00013297"/>
    </source>
</evidence>
<evidence type="ECO:0000256" key="6">
    <source>
        <dbReference type="ARBA" id="ARBA00022801"/>
    </source>
</evidence>
<comment type="caution">
    <text evidence="16">The sequence shown here is derived from an EMBL/GenBank/DDBJ whole genome shotgun (WGS) entry which is preliminary data.</text>
</comment>
<dbReference type="AlphaFoldDB" id="A0A3N4VCK2"/>
<dbReference type="InterPro" id="IPR020084">
    <property type="entry name" value="NUDIX_hydrolase_CS"/>
</dbReference>
<accession>A0A3N4VCK2</accession>
<protein>
    <recommendedName>
        <fullName evidence="4">ADP-ribose pyrophosphatase</fullName>
        <ecNumber evidence="3">3.6.1.13</ecNumber>
    </recommendedName>
    <alternativeName>
        <fullName evidence="9">ADP-ribose diphosphatase</fullName>
    </alternativeName>
    <alternativeName>
        <fullName evidence="11">ADP-ribose phosphohydrolase</fullName>
    </alternativeName>
    <alternativeName>
        <fullName evidence="10">Adenosine diphosphoribose pyrophosphatase</fullName>
    </alternativeName>
</protein>
<evidence type="ECO:0000256" key="1">
    <source>
        <dbReference type="ARBA" id="ARBA00001946"/>
    </source>
</evidence>
<keyword evidence="5 13" id="KW-0479">Metal-binding</keyword>